<comment type="caution">
    <text evidence="1">The sequence shown here is derived from an EMBL/GenBank/DDBJ whole genome shotgun (WGS) entry which is preliminary data.</text>
</comment>
<dbReference type="AlphaFoldDB" id="A0A561QGF8"/>
<proteinExistence type="predicted"/>
<dbReference type="RefSeq" id="WP_145641501.1">
    <property type="nucleotide sequence ID" value="NZ_VIWP01000008.1"/>
</dbReference>
<organism evidence="1 2">
    <name type="scientific">Neorhizobium alkalisoli</name>
    <dbReference type="NCBI Taxonomy" id="528178"/>
    <lineage>
        <taxon>Bacteria</taxon>
        <taxon>Pseudomonadati</taxon>
        <taxon>Pseudomonadota</taxon>
        <taxon>Alphaproteobacteria</taxon>
        <taxon>Hyphomicrobiales</taxon>
        <taxon>Rhizobiaceae</taxon>
        <taxon>Rhizobium/Agrobacterium group</taxon>
        <taxon>Neorhizobium</taxon>
    </lineage>
</organism>
<evidence type="ECO:0000313" key="1">
    <source>
        <dbReference type="EMBL" id="TWF49462.1"/>
    </source>
</evidence>
<evidence type="ECO:0000313" key="2">
    <source>
        <dbReference type="Proteomes" id="UP000320653"/>
    </source>
</evidence>
<dbReference type="OrthoDB" id="8339179at2"/>
<reference evidence="1 2" key="1">
    <citation type="submission" date="2019-06" db="EMBL/GenBank/DDBJ databases">
        <title>Sorghum-associated microbial communities from plants grown in Nebraska, USA.</title>
        <authorList>
            <person name="Schachtman D."/>
        </authorList>
    </citation>
    <scope>NUCLEOTIDE SEQUENCE [LARGE SCALE GENOMIC DNA]</scope>
    <source>
        <strain evidence="1 2">1225</strain>
    </source>
</reference>
<accession>A0A561QGF8</accession>
<keyword evidence="2" id="KW-1185">Reference proteome</keyword>
<name>A0A561QGF8_9HYPH</name>
<gene>
    <name evidence="1" type="ORF">FHW37_108132</name>
</gene>
<sequence>MAGILFSIPVHERPDIVRDQVENIHYFCPDAYIVIHVSDLAAPQIDEFRRYCDLPKTFVNPKSYETVAGKGILHTHVSNFHHALNMGLDFEKIVLLSSNEMFVKHGVSEHVNRYRLGAQTEVYDLSTDWHLFRTSMLEDERVRRVLDRLGFPVFFGGQAEGQFYDKTIFSLIATLYVENFDMASVGFVVEEMLPPTVAARYCMTGSTAALPITLCDYCTNIAISPENIAQIIAGVGTLYGRRIPRTLRSPHVGASVLQDVYSVKRVPREECDLRTFIRGLRNNPDGVAQTA</sequence>
<protein>
    <submittedName>
        <fullName evidence="1">Uncharacterized protein</fullName>
    </submittedName>
</protein>
<dbReference type="EMBL" id="VIWP01000008">
    <property type="protein sequence ID" value="TWF49462.1"/>
    <property type="molecule type" value="Genomic_DNA"/>
</dbReference>
<dbReference type="Proteomes" id="UP000320653">
    <property type="component" value="Unassembled WGS sequence"/>
</dbReference>